<dbReference type="CDD" id="cd05304">
    <property type="entry name" value="Rubrum_tdh"/>
    <property type="match status" value="1"/>
</dbReference>
<dbReference type="GO" id="GO:0006740">
    <property type="term" value="P:NADPH regeneration"/>
    <property type="evidence" value="ECO:0007669"/>
    <property type="project" value="TreeGrafter"/>
</dbReference>
<comment type="similarity">
    <text evidence="2">Belongs to the AlaDH/PNT family.</text>
</comment>
<dbReference type="FunFam" id="3.40.50.720:FF:000188">
    <property type="entry name" value="NAD(P) transhydrogenase alpha subunit 1"/>
    <property type="match status" value="1"/>
</dbReference>
<evidence type="ECO:0000256" key="2">
    <source>
        <dbReference type="ARBA" id="ARBA00005689"/>
    </source>
</evidence>
<keyword evidence="14" id="KW-0560">Oxidoreductase</keyword>
<evidence type="ECO:0000256" key="5">
    <source>
        <dbReference type="ARBA" id="ARBA00022857"/>
    </source>
</evidence>
<evidence type="ECO:0000259" key="12">
    <source>
        <dbReference type="SMART" id="SM01002"/>
    </source>
</evidence>
<accession>A0A7V3ZTD8</accession>
<evidence type="ECO:0000256" key="8">
    <source>
        <dbReference type="ARBA" id="ARBA00048202"/>
    </source>
</evidence>
<dbReference type="Gene3D" id="3.40.50.720">
    <property type="entry name" value="NAD(P)-binding Rossmann-like Domain"/>
    <property type="match status" value="2"/>
</dbReference>
<dbReference type="EMBL" id="DTDP01000137">
    <property type="protein sequence ID" value="HGK53977.1"/>
    <property type="molecule type" value="Genomic_DNA"/>
</dbReference>
<evidence type="ECO:0000313" key="14">
    <source>
        <dbReference type="EMBL" id="HGK53977.1"/>
    </source>
</evidence>
<evidence type="ECO:0000256" key="1">
    <source>
        <dbReference type="ARBA" id="ARBA00003943"/>
    </source>
</evidence>
<dbReference type="Pfam" id="PF01262">
    <property type="entry name" value="AlaDh_PNT_C"/>
    <property type="match status" value="1"/>
</dbReference>
<dbReference type="PROSITE" id="PS00837">
    <property type="entry name" value="ALADH_PNT_2"/>
    <property type="match status" value="1"/>
</dbReference>
<feature type="domain" description="Alanine dehydrogenase/pyridine nucleotide transhydrogenase NAD(H)-binding" evidence="12">
    <location>
        <begin position="145"/>
        <end position="310"/>
    </location>
</feature>
<comment type="function">
    <text evidence="1">The transhydrogenation between NADH and NADP is coupled to respiration and ATP hydrolysis and functions as a proton pump across the membrane.</text>
</comment>
<comment type="caution">
    <text evidence="14">The sequence shown here is derived from an EMBL/GenBank/DDBJ whole genome shotgun (WGS) entry which is preliminary data.</text>
</comment>
<protein>
    <recommendedName>
        <fullName evidence="9">NAD(P) transhydrogenase subunit alpha part 1</fullName>
        <ecNumber evidence="3">7.1.1.1</ecNumber>
    </recommendedName>
    <alternativeName>
        <fullName evidence="11">Nicotinamide nucleotide transhydrogenase subunit alpha 1</fullName>
    </alternativeName>
    <alternativeName>
        <fullName evidence="10">Pyridine nucleotide transhydrogenase subunit alpha 1</fullName>
    </alternativeName>
</protein>
<dbReference type="SUPFAM" id="SSF52283">
    <property type="entry name" value="Formate/glycerate dehydrogenase catalytic domain-like"/>
    <property type="match status" value="1"/>
</dbReference>
<dbReference type="PANTHER" id="PTHR10160:SF19">
    <property type="entry name" value="PROTON-TRANSLOCATING NAD(P)(+) TRANSHYDROGENASE"/>
    <property type="match status" value="1"/>
</dbReference>
<evidence type="ECO:0000256" key="7">
    <source>
        <dbReference type="ARBA" id="ARBA00023027"/>
    </source>
</evidence>
<dbReference type="EC" id="7.1.1.1" evidence="3"/>
<evidence type="ECO:0000256" key="3">
    <source>
        <dbReference type="ARBA" id="ARBA00012943"/>
    </source>
</evidence>
<keyword evidence="6" id="KW-1278">Translocase</keyword>
<dbReference type="GO" id="GO:0008750">
    <property type="term" value="F:proton-translocating NAD(P)+ transhydrogenase activity"/>
    <property type="evidence" value="ECO:0007669"/>
    <property type="project" value="UniProtKB-EC"/>
</dbReference>
<dbReference type="Pfam" id="PF05222">
    <property type="entry name" value="AlaDh_PNT_N"/>
    <property type="match status" value="1"/>
</dbReference>
<evidence type="ECO:0000256" key="9">
    <source>
        <dbReference type="ARBA" id="ARBA00071353"/>
    </source>
</evidence>
<reference evidence="14" key="1">
    <citation type="journal article" date="2020" name="mSystems">
        <title>Genome- and Community-Level Interaction Insights into Carbon Utilization and Element Cycling Functions of Hydrothermarchaeota in Hydrothermal Sediment.</title>
        <authorList>
            <person name="Zhou Z."/>
            <person name="Liu Y."/>
            <person name="Xu W."/>
            <person name="Pan J."/>
            <person name="Luo Z.H."/>
            <person name="Li M."/>
        </authorList>
    </citation>
    <scope>NUCLEOTIDE SEQUENCE [LARGE SCALE GENOMIC DNA]</scope>
    <source>
        <strain evidence="14">SpSt-695</strain>
    </source>
</reference>
<evidence type="ECO:0000256" key="11">
    <source>
        <dbReference type="ARBA" id="ARBA00084087"/>
    </source>
</evidence>
<evidence type="ECO:0000256" key="6">
    <source>
        <dbReference type="ARBA" id="ARBA00022967"/>
    </source>
</evidence>
<sequence length="374" mass="41778">MKLGVLKEKIEGEKRVSIIPDSVPILKKAGIEVFIEENAGNDAGFFDEMYKEKGAEICERKRIYDECDVIVCIRKPPDLTFSREKQILIGMIDPFTHYEEIKRITKKGILIFSLELLPRITRAQNMDILSSMATISGYKAVLLAAHFLPKMFPMLMTAAGTITPARVFVIGAGVAGLQAIATAKRLGAVVYAYDIRPAVKEEVESLGAKFVEIGLETKEAEDKGGYAKEMGEEFYRKQREMMKKMVVESDAVISTALVPGKKAPVLITEDMIKEMKQGSVIVDLASERGGNCELTEPDKIVKKYDVTIIGLTNLPSLVPYNASQMYSKNITNFILYIFKKGKIDLNLEDEIIRDTLVLKDGEIFSPRFKEIMGI</sequence>
<dbReference type="GO" id="GO:0005886">
    <property type="term" value="C:plasma membrane"/>
    <property type="evidence" value="ECO:0007669"/>
    <property type="project" value="TreeGrafter"/>
</dbReference>
<dbReference type="InterPro" id="IPR008143">
    <property type="entry name" value="Ala_DH/PNT_CS2"/>
</dbReference>
<dbReference type="InterPro" id="IPR007886">
    <property type="entry name" value="AlaDH/PNT_N"/>
</dbReference>
<feature type="domain" description="Alanine dehydrogenase/pyridine nucleotide transhydrogenase N-terminal" evidence="13">
    <location>
        <begin position="4"/>
        <end position="136"/>
    </location>
</feature>
<keyword evidence="5" id="KW-0521">NADP</keyword>
<dbReference type="InterPro" id="IPR007698">
    <property type="entry name" value="AlaDH/PNT_NAD(H)-bd"/>
</dbReference>
<dbReference type="AlphaFoldDB" id="A0A7V3ZTD8"/>
<keyword evidence="7" id="KW-0520">NAD</keyword>
<dbReference type="SUPFAM" id="SSF51735">
    <property type="entry name" value="NAD(P)-binding Rossmann-fold domains"/>
    <property type="match status" value="1"/>
</dbReference>
<dbReference type="GO" id="GO:0050661">
    <property type="term" value="F:NADP binding"/>
    <property type="evidence" value="ECO:0007669"/>
    <property type="project" value="TreeGrafter"/>
</dbReference>
<dbReference type="PANTHER" id="PTHR10160">
    <property type="entry name" value="NAD(P) TRANSHYDROGENASE"/>
    <property type="match status" value="1"/>
</dbReference>
<dbReference type="InterPro" id="IPR036291">
    <property type="entry name" value="NAD(P)-bd_dom_sf"/>
</dbReference>
<organism evidence="14">
    <name type="scientific">candidate division WOR-3 bacterium</name>
    <dbReference type="NCBI Taxonomy" id="2052148"/>
    <lineage>
        <taxon>Bacteria</taxon>
        <taxon>Bacteria division WOR-3</taxon>
    </lineage>
</organism>
<keyword evidence="4" id="KW-0547">Nucleotide-binding</keyword>
<gene>
    <name evidence="14" type="ORF">ENU72_03020</name>
</gene>
<evidence type="ECO:0000259" key="13">
    <source>
        <dbReference type="SMART" id="SM01003"/>
    </source>
</evidence>
<dbReference type="SMART" id="SM01002">
    <property type="entry name" value="AlaDh_PNT_C"/>
    <property type="match status" value="1"/>
</dbReference>
<dbReference type="NCBIfam" id="NF006942">
    <property type="entry name" value="PRK09424.1"/>
    <property type="match status" value="1"/>
</dbReference>
<evidence type="ECO:0000256" key="10">
    <source>
        <dbReference type="ARBA" id="ARBA00076996"/>
    </source>
</evidence>
<name>A0A7V3ZTD8_UNCW3</name>
<comment type="catalytic activity">
    <reaction evidence="8">
        <text>NAD(+) + NADPH + H(+)(in) = NADH + NADP(+) + H(+)(out)</text>
        <dbReference type="Rhea" id="RHEA:47992"/>
        <dbReference type="ChEBI" id="CHEBI:15378"/>
        <dbReference type="ChEBI" id="CHEBI:57540"/>
        <dbReference type="ChEBI" id="CHEBI:57783"/>
        <dbReference type="ChEBI" id="CHEBI:57945"/>
        <dbReference type="ChEBI" id="CHEBI:58349"/>
        <dbReference type="EC" id="7.1.1.1"/>
    </reaction>
</comment>
<proteinExistence type="inferred from homology"/>
<dbReference type="GO" id="GO:0016491">
    <property type="term" value="F:oxidoreductase activity"/>
    <property type="evidence" value="ECO:0007669"/>
    <property type="project" value="UniProtKB-KW"/>
</dbReference>
<evidence type="ECO:0000256" key="4">
    <source>
        <dbReference type="ARBA" id="ARBA00022741"/>
    </source>
</evidence>
<dbReference type="SMART" id="SM01003">
    <property type="entry name" value="AlaDh_PNT_N"/>
    <property type="match status" value="1"/>
</dbReference>